<name>A0A1F7SFU0_9BACT</name>
<comment type="caution">
    <text evidence="2">The sequence shown here is derived from an EMBL/GenBank/DDBJ whole genome shotgun (WGS) entry which is preliminary data.</text>
</comment>
<dbReference type="Pfam" id="PF12651">
    <property type="entry name" value="RHH_3"/>
    <property type="match status" value="1"/>
</dbReference>
<sequence>MPKRKVTFFIEQEMLDELKELSSVLRVTQAAYIREGIKYVLERYRGLKKAQKEGRYPSGDEIPLNLHILRSTAQKYKKAKKGRK</sequence>
<evidence type="ECO:0000313" key="2">
    <source>
        <dbReference type="EMBL" id="OGL52663.1"/>
    </source>
</evidence>
<dbReference type="EMBL" id="MGDI01000031">
    <property type="protein sequence ID" value="OGL52663.1"/>
    <property type="molecule type" value="Genomic_DNA"/>
</dbReference>
<dbReference type="AlphaFoldDB" id="A0A1F7SFU0"/>
<proteinExistence type="predicted"/>
<protein>
    <recommendedName>
        <fullName evidence="1">Predicted DNA-binding protein ribbon-helix-helix domain-containing protein</fullName>
    </recommendedName>
</protein>
<accession>A0A1F7SFU0</accession>
<organism evidence="2 3">
    <name type="scientific">Candidatus Schekmanbacteria bacterium RIFCSPLOWO2_12_FULL_38_15</name>
    <dbReference type="NCBI Taxonomy" id="1817883"/>
    <lineage>
        <taxon>Bacteria</taxon>
        <taxon>Candidatus Schekmaniibacteriota</taxon>
    </lineage>
</organism>
<gene>
    <name evidence="2" type="ORF">A3G31_11955</name>
</gene>
<feature type="domain" description="Predicted DNA-binding protein ribbon-helix-helix" evidence="1">
    <location>
        <begin position="3"/>
        <end position="45"/>
    </location>
</feature>
<evidence type="ECO:0000313" key="3">
    <source>
        <dbReference type="Proteomes" id="UP000178082"/>
    </source>
</evidence>
<evidence type="ECO:0000259" key="1">
    <source>
        <dbReference type="Pfam" id="PF12651"/>
    </source>
</evidence>
<dbReference type="InterPro" id="IPR038733">
    <property type="entry name" value="Predicted_DNA_bind_prot_RHH"/>
</dbReference>
<dbReference type="Proteomes" id="UP000178082">
    <property type="component" value="Unassembled WGS sequence"/>
</dbReference>
<reference evidence="2 3" key="1">
    <citation type="journal article" date="2016" name="Nat. Commun.">
        <title>Thousands of microbial genomes shed light on interconnected biogeochemical processes in an aquifer system.</title>
        <authorList>
            <person name="Anantharaman K."/>
            <person name="Brown C.T."/>
            <person name="Hug L.A."/>
            <person name="Sharon I."/>
            <person name="Castelle C.J."/>
            <person name="Probst A.J."/>
            <person name="Thomas B.C."/>
            <person name="Singh A."/>
            <person name="Wilkins M.J."/>
            <person name="Karaoz U."/>
            <person name="Brodie E.L."/>
            <person name="Williams K.H."/>
            <person name="Hubbard S.S."/>
            <person name="Banfield J.F."/>
        </authorList>
    </citation>
    <scope>NUCLEOTIDE SEQUENCE [LARGE SCALE GENOMIC DNA]</scope>
</reference>